<proteinExistence type="predicted"/>
<dbReference type="Proteomes" id="UP000559256">
    <property type="component" value="Unassembled WGS sequence"/>
</dbReference>
<comment type="caution">
    <text evidence="1">The sequence shown here is derived from an EMBL/GenBank/DDBJ whole genome shotgun (WGS) entry which is preliminary data.</text>
</comment>
<evidence type="ECO:0000313" key="2">
    <source>
        <dbReference type="Proteomes" id="UP000559256"/>
    </source>
</evidence>
<accession>A0A8H5GQ03</accession>
<reference evidence="1 2" key="1">
    <citation type="journal article" date="2020" name="ISME J.">
        <title>Uncovering the hidden diversity of litter-decomposition mechanisms in mushroom-forming fungi.</title>
        <authorList>
            <person name="Floudas D."/>
            <person name="Bentzer J."/>
            <person name="Ahren D."/>
            <person name="Johansson T."/>
            <person name="Persson P."/>
            <person name="Tunlid A."/>
        </authorList>
    </citation>
    <scope>NUCLEOTIDE SEQUENCE [LARGE SCALE GENOMIC DNA]</scope>
    <source>
        <strain evidence="1 2">CBS 291.85</strain>
    </source>
</reference>
<dbReference type="AlphaFoldDB" id="A0A8H5GQ03"/>
<dbReference type="EMBL" id="JAACJM010000014">
    <property type="protein sequence ID" value="KAF5368953.1"/>
    <property type="molecule type" value="Genomic_DNA"/>
</dbReference>
<sequence>MKECVTVLAILRQNFDLGLGGYLSVLSKLTLSGIVYRAYFWVYGADLEEARATDAVMENGRWDLLGLWLTTNTTNGCVNAPNCYSGIVVQRIWESWRSLEDQSFDLTN</sequence>
<name>A0A8H5GQ03_9AGAR</name>
<organism evidence="1 2">
    <name type="scientific">Tetrapyrgos nigripes</name>
    <dbReference type="NCBI Taxonomy" id="182062"/>
    <lineage>
        <taxon>Eukaryota</taxon>
        <taxon>Fungi</taxon>
        <taxon>Dikarya</taxon>
        <taxon>Basidiomycota</taxon>
        <taxon>Agaricomycotina</taxon>
        <taxon>Agaricomycetes</taxon>
        <taxon>Agaricomycetidae</taxon>
        <taxon>Agaricales</taxon>
        <taxon>Marasmiineae</taxon>
        <taxon>Marasmiaceae</taxon>
        <taxon>Tetrapyrgos</taxon>
    </lineage>
</organism>
<gene>
    <name evidence="1" type="ORF">D9758_003065</name>
</gene>
<keyword evidence="2" id="KW-1185">Reference proteome</keyword>
<evidence type="ECO:0000313" key="1">
    <source>
        <dbReference type="EMBL" id="KAF5368953.1"/>
    </source>
</evidence>
<protein>
    <submittedName>
        <fullName evidence="1">Uncharacterized protein</fullName>
    </submittedName>
</protein>